<dbReference type="EMBL" id="GBXM01036393">
    <property type="protein sequence ID" value="JAH72184.1"/>
    <property type="molecule type" value="Transcribed_RNA"/>
</dbReference>
<reference evidence="1" key="2">
    <citation type="journal article" date="2015" name="Fish Shellfish Immunol.">
        <title>Early steps in the European eel (Anguilla anguilla)-Vibrio vulnificus interaction in the gills: Role of the RtxA13 toxin.</title>
        <authorList>
            <person name="Callol A."/>
            <person name="Pajuelo D."/>
            <person name="Ebbesson L."/>
            <person name="Teles M."/>
            <person name="MacKenzie S."/>
            <person name="Amaro C."/>
        </authorList>
    </citation>
    <scope>NUCLEOTIDE SEQUENCE</scope>
</reference>
<evidence type="ECO:0000313" key="1">
    <source>
        <dbReference type="EMBL" id="JAH72184.1"/>
    </source>
</evidence>
<organism evidence="1">
    <name type="scientific">Anguilla anguilla</name>
    <name type="common">European freshwater eel</name>
    <name type="synonym">Muraena anguilla</name>
    <dbReference type="NCBI Taxonomy" id="7936"/>
    <lineage>
        <taxon>Eukaryota</taxon>
        <taxon>Metazoa</taxon>
        <taxon>Chordata</taxon>
        <taxon>Craniata</taxon>
        <taxon>Vertebrata</taxon>
        <taxon>Euteleostomi</taxon>
        <taxon>Actinopterygii</taxon>
        <taxon>Neopterygii</taxon>
        <taxon>Teleostei</taxon>
        <taxon>Anguilliformes</taxon>
        <taxon>Anguillidae</taxon>
        <taxon>Anguilla</taxon>
    </lineage>
</organism>
<reference evidence="1" key="1">
    <citation type="submission" date="2014-11" db="EMBL/GenBank/DDBJ databases">
        <authorList>
            <person name="Amaro Gonzalez C."/>
        </authorList>
    </citation>
    <scope>NUCLEOTIDE SEQUENCE</scope>
</reference>
<dbReference type="AlphaFoldDB" id="A0A0E9V213"/>
<proteinExistence type="predicted"/>
<accession>A0A0E9V213</accession>
<name>A0A0E9V213_ANGAN</name>
<protein>
    <submittedName>
        <fullName evidence="1">Uncharacterized protein</fullName>
    </submittedName>
</protein>
<sequence length="34" mass="4337">MYSMMIMFNFMSFFIFNFQPKRKKKRELILLLKD</sequence>